<evidence type="ECO:0000256" key="4">
    <source>
        <dbReference type="HAMAP-Rule" id="MF_01201"/>
    </source>
</evidence>
<name>A0ABR7ISY9_9CLOT</name>
<dbReference type="PANTHER" id="PTHR30511">
    <property type="entry name" value="ALANINE RACEMASE"/>
    <property type="match status" value="1"/>
</dbReference>
<dbReference type="InterPro" id="IPR009006">
    <property type="entry name" value="Ala_racemase/Decarboxylase_C"/>
</dbReference>
<reference evidence="6 7" key="1">
    <citation type="submission" date="2020-08" db="EMBL/GenBank/DDBJ databases">
        <title>Genome public.</title>
        <authorList>
            <person name="Liu C."/>
            <person name="Sun Q."/>
        </authorList>
    </citation>
    <scope>NUCLEOTIDE SEQUENCE [LARGE SCALE GENOMIC DNA]</scope>
    <source>
        <strain evidence="6 7">NSJ-27</strain>
    </source>
</reference>
<dbReference type="HAMAP" id="MF_01201">
    <property type="entry name" value="Ala_racemase"/>
    <property type="match status" value="1"/>
</dbReference>
<evidence type="ECO:0000256" key="3">
    <source>
        <dbReference type="ARBA" id="ARBA00023235"/>
    </source>
</evidence>
<feature type="active site" description="Proton acceptor; specific for D-alanine" evidence="4">
    <location>
        <position position="38"/>
    </location>
</feature>
<comment type="pathway">
    <text evidence="4">Amino-acid biosynthesis; D-alanine biosynthesis; D-alanine from L-alanine: step 1/1.</text>
</comment>
<dbReference type="Pfam" id="PF00842">
    <property type="entry name" value="Ala_racemase_C"/>
    <property type="match status" value="1"/>
</dbReference>
<dbReference type="SMART" id="SM01005">
    <property type="entry name" value="Ala_racemase_C"/>
    <property type="match status" value="1"/>
</dbReference>
<dbReference type="PRINTS" id="PR00992">
    <property type="entry name" value="ALARACEMASE"/>
</dbReference>
<dbReference type="PANTHER" id="PTHR30511:SF0">
    <property type="entry name" value="ALANINE RACEMASE, CATABOLIC-RELATED"/>
    <property type="match status" value="1"/>
</dbReference>
<accession>A0ABR7ISY9</accession>
<dbReference type="SUPFAM" id="SSF50621">
    <property type="entry name" value="Alanine racemase C-terminal domain-like"/>
    <property type="match status" value="1"/>
</dbReference>
<dbReference type="Proteomes" id="UP000649151">
    <property type="component" value="Unassembled WGS sequence"/>
</dbReference>
<keyword evidence="7" id="KW-1185">Reference proteome</keyword>
<evidence type="ECO:0000313" key="7">
    <source>
        <dbReference type="Proteomes" id="UP000649151"/>
    </source>
</evidence>
<dbReference type="RefSeq" id="WP_186996827.1">
    <property type="nucleotide sequence ID" value="NZ_JACOQK010000001.1"/>
</dbReference>
<dbReference type="InterPro" id="IPR000821">
    <property type="entry name" value="Ala_racemase"/>
</dbReference>
<feature type="modified residue" description="N6-(pyridoxal phosphate)lysine" evidence="4">
    <location>
        <position position="38"/>
    </location>
</feature>
<evidence type="ECO:0000259" key="5">
    <source>
        <dbReference type="SMART" id="SM01005"/>
    </source>
</evidence>
<feature type="binding site" evidence="4">
    <location>
        <position position="318"/>
    </location>
    <ligand>
        <name>substrate</name>
    </ligand>
</feature>
<dbReference type="EC" id="5.1.1.1" evidence="4"/>
<dbReference type="GO" id="GO:0008784">
    <property type="term" value="F:alanine racemase activity"/>
    <property type="evidence" value="ECO:0007669"/>
    <property type="project" value="UniProtKB-EC"/>
</dbReference>
<protein>
    <recommendedName>
        <fullName evidence="4">Alanine racemase</fullName>
        <ecNumber evidence="4">5.1.1.1</ecNumber>
    </recommendedName>
</protein>
<dbReference type="SUPFAM" id="SSF51419">
    <property type="entry name" value="PLP-binding barrel"/>
    <property type="match status" value="1"/>
</dbReference>
<comment type="function">
    <text evidence="4">Catalyzes the interconversion of L-alanine and D-alanine. May also act on other amino acids.</text>
</comment>
<proteinExistence type="inferred from homology"/>
<gene>
    <name evidence="6" type="primary">alr</name>
    <name evidence="6" type="ORF">H8Z77_09220</name>
</gene>
<evidence type="ECO:0000256" key="2">
    <source>
        <dbReference type="ARBA" id="ARBA00022898"/>
    </source>
</evidence>
<sequence>MQPYTKRTWTEINLDCLEHNYHQIKALLPQTDIIATVKADGYGHCAEPVARHLQELGVHFFSVSNIDEATALRDDQIQGDILILGYTPVEQAEELVKYNIIQTVFSPEFAQELNLAAQKAGITVRVHVALDTGMSRIGFQATQSCWEIGEIERLYHYPHLKIEGYFTHLCHADSTEEGPRNFTLHQKQLFDQMIQQLQQKGYHTGVSHIQNSAGIQMLQGNHYDLARPGIVLYGLHPSGQVTIPGLKPVLQLKSVISMVKEIEANVTVGYSRTFTTKKATKIATVCIGYADGWPRLLSNRGYVLVNGQKVPIIGNVCMDQLMLDVTGIPAKQGDIVTLIGKDGNLEITADQVAESIGTIGYELVCQISKRVPRAIYQNGKLIEVIEY</sequence>
<dbReference type="NCBIfam" id="TIGR00492">
    <property type="entry name" value="alr"/>
    <property type="match status" value="1"/>
</dbReference>
<dbReference type="Pfam" id="PF01168">
    <property type="entry name" value="Ala_racemase_N"/>
    <property type="match status" value="1"/>
</dbReference>
<dbReference type="EMBL" id="JACOQK010000001">
    <property type="protein sequence ID" value="MBC5788193.1"/>
    <property type="molecule type" value="Genomic_DNA"/>
</dbReference>
<feature type="domain" description="Alanine racemase C-terminal" evidence="5">
    <location>
        <begin position="249"/>
        <end position="376"/>
    </location>
</feature>
<comment type="caution">
    <text evidence="6">The sequence shown here is derived from an EMBL/GenBank/DDBJ whole genome shotgun (WGS) entry which is preliminary data.</text>
</comment>
<dbReference type="Gene3D" id="3.20.20.10">
    <property type="entry name" value="Alanine racemase"/>
    <property type="match status" value="1"/>
</dbReference>
<dbReference type="InterPro" id="IPR029066">
    <property type="entry name" value="PLP-binding_barrel"/>
</dbReference>
<comment type="similarity">
    <text evidence="4">Belongs to the alanine racemase family.</text>
</comment>
<keyword evidence="2 4" id="KW-0663">Pyridoxal phosphate</keyword>
<dbReference type="CDD" id="cd00430">
    <property type="entry name" value="PLPDE_III_AR"/>
    <property type="match status" value="1"/>
</dbReference>
<organism evidence="6 7">
    <name type="scientific">Clostridium facile</name>
    <dbReference type="NCBI Taxonomy" id="2763035"/>
    <lineage>
        <taxon>Bacteria</taxon>
        <taxon>Bacillati</taxon>
        <taxon>Bacillota</taxon>
        <taxon>Clostridia</taxon>
        <taxon>Eubacteriales</taxon>
        <taxon>Clostridiaceae</taxon>
        <taxon>Clostridium</taxon>
    </lineage>
</organism>
<dbReference type="InterPro" id="IPR001608">
    <property type="entry name" value="Ala_racemase_N"/>
</dbReference>
<dbReference type="InterPro" id="IPR011079">
    <property type="entry name" value="Ala_racemase_C"/>
</dbReference>
<comment type="catalytic activity">
    <reaction evidence="4">
        <text>L-alanine = D-alanine</text>
        <dbReference type="Rhea" id="RHEA:20249"/>
        <dbReference type="ChEBI" id="CHEBI:57416"/>
        <dbReference type="ChEBI" id="CHEBI:57972"/>
        <dbReference type="EC" id="5.1.1.1"/>
    </reaction>
</comment>
<feature type="active site" description="Proton acceptor; specific for L-alanine" evidence="4">
    <location>
        <position position="270"/>
    </location>
</feature>
<evidence type="ECO:0000313" key="6">
    <source>
        <dbReference type="EMBL" id="MBC5788193.1"/>
    </source>
</evidence>
<dbReference type="Gene3D" id="2.40.37.10">
    <property type="entry name" value="Lyase, Ornithine Decarboxylase, Chain A, domain 1"/>
    <property type="match status" value="1"/>
</dbReference>
<evidence type="ECO:0000256" key="1">
    <source>
        <dbReference type="ARBA" id="ARBA00001933"/>
    </source>
</evidence>
<keyword evidence="3 4" id="KW-0413">Isomerase</keyword>
<feature type="binding site" evidence="4">
    <location>
        <position position="136"/>
    </location>
    <ligand>
        <name>substrate</name>
    </ligand>
</feature>
<comment type="cofactor">
    <cofactor evidence="1 4">
        <name>pyridoxal 5'-phosphate</name>
        <dbReference type="ChEBI" id="CHEBI:597326"/>
    </cofactor>
</comment>